<dbReference type="PANTHER" id="PTHR11071">
    <property type="entry name" value="PEPTIDYL-PROLYL CIS-TRANS ISOMERASE"/>
    <property type="match status" value="1"/>
</dbReference>
<dbReference type="SUPFAM" id="SSF50891">
    <property type="entry name" value="Cyclophilin-like"/>
    <property type="match status" value="1"/>
</dbReference>
<dbReference type="OMA" id="SAWMEIS"/>
<dbReference type="PRINTS" id="PR00153">
    <property type="entry name" value="CSAPPISMRASE"/>
</dbReference>
<evidence type="ECO:0000313" key="3">
    <source>
        <dbReference type="EMBL" id="CUI14886.1"/>
    </source>
</evidence>
<feature type="domain" description="PPIase cyclophilin-type" evidence="2">
    <location>
        <begin position="85"/>
        <end position="247"/>
    </location>
</feature>
<dbReference type="CDD" id="cd00317">
    <property type="entry name" value="cyclophilin"/>
    <property type="match status" value="1"/>
</dbReference>
<dbReference type="Pfam" id="PF00160">
    <property type="entry name" value="Pro_isomerase"/>
    <property type="match status" value="1"/>
</dbReference>
<keyword evidence="1 3" id="KW-0413">Isomerase</keyword>
<evidence type="ECO:0000256" key="1">
    <source>
        <dbReference type="RuleBase" id="RU363019"/>
    </source>
</evidence>
<keyword evidence="4" id="KW-1185">Reference proteome</keyword>
<dbReference type="GO" id="GO:0005634">
    <property type="term" value="C:nucleus"/>
    <property type="evidence" value="ECO:0007669"/>
    <property type="project" value="TreeGrafter"/>
</dbReference>
<dbReference type="Proteomes" id="UP000051952">
    <property type="component" value="Unassembled WGS sequence"/>
</dbReference>
<dbReference type="InterPro" id="IPR002130">
    <property type="entry name" value="Cyclophilin-type_PPIase_dom"/>
</dbReference>
<evidence type="ECO:0000259" key="2">
    <source>
        <dbReference type="PROSITE" id="PS50072"/>
    </source>
</evidence>
<sequence>MVLSNTQLMSGTLSGTQYASSTLIAPHCSAWMEISVFGGSSSGNGGGVVGLAPGVVPSRAASAVYEGVDIVSAGLVTSPPVATFRLEFELWPSESPNTVKNFLNLCTESNSLRAPVIYENKNLPLSYRGTFFHKVIPGFIAQGGDLTKLLAGGANHVSSFGKPFEDENLKHKLDKSGLLAMANNGPNTNGSQFFITLGGKEELALNGRHCCFGRVVSGLEELQKFVGPHGNDRGEALRFAVVTACGI</sequence>
<name>A0A0S4KGS8_BODSA</name>
<dbReference type="Gene3D" id="2.40.100.10">
    <property type="entry name" value="Cyclophilin-like"/>
    <property type="match status" value="1"/>
</dbReference>
<dbReference type="PROSITE" id="PS50072">
    <property type="entry name" value="CSA_PPIASE_2"/>
    <property type="match status" value="1"/>
</dbReference>
<dbReference type="PANTHER" id="PTHR11071:SF527">
    <property type="entry name" value="PEPTIDYL-PROLYL CIS-TRANS ISOMERASE"/>
    <property type="match status" value="1"/>
</dbReference>
<organism evidence="3 4">
    <name type="scientific">Bodo saltans</name>
    <name type="common">Flagellated protozoan</name>
    <dbReference type="NCBI Taxonomy" id="75058"/>
    <lineage>
        <taxon>Eukaryota</taxon>
        <taxon>Discoba</taxon>
        <taxon>Euglenozoa</taxon>
        <taxon>Kinetoplastea</taxon>
        <taxon>Metakinetoplastina</taxon>
        <taxon>Eubodonida</taxon>
        <taxon>Bodonidae</taxon>
        <taxon>Bodo</taxon>
    </lineage>
</organism>
<dbReference type="GO" id="GO:0006457">
    <property type="term" value="P:protein folding"/>
    <property type="evidence" value="ECO:0007669"/>
    <property type="project" value="TreeGrafter"/>
</dbReference>
<dbReference type="GO" id="GO:0003755">
    <property type="term" value="F:peptidyl-prolyl cis-trans isomerase activity"/>
    <property type="evidence" value="ECO:0007669"/>
    <property type="project" value="UniProtKB-UniRule"/>
</dbReference>
<dbReference type="VEuPathDB" id="TriTrypDB:BSAL_18420"/>
<protein>
    <recommendedName>
        <fullName evidence="1">Peptidyl-prolyl cis-trans isomerase</fullName>
        <shortName evidence="1">PPIase</shortName>
        <ecNumber evidence="1">5.2.1.8</ecNumber>
    </recommendedName>
</protein>
<dbReference type="AlphaFoldDB" id="A0A0S4KGS8"/>
<accession>A0A0S4KGS8</accession>
<evidence type="ECO:0000313" key="4">
    <source>
        <dbReference type="Proteomes" id="UP000051952"/>
    </source>
</evidence>
<reference evidence="4" key="1">
    <citation type="submission" date="2015-09" db="EMBL/GenBank/DDBJ databases">
        <authorList>
            <consortium name="Pathogen Informatics"/>
        </authorList>
    </citation>
    <scope>NUCLEOTIDE SEQUENCE [LARGE SCALE GENOMIC DNA]</scope>
    <source>
        <strain evidence="4">Lake Konstanz</strain>
    </source>
</reference>
<dbReference type="GO" id="GO:0097014">
    <property type="term" value="C:ciliary plasm"/>
    <property type="evidence" value="ECO:0007669"/>
    <property type="project" value="TreeGrafter"/>
</dbReference>
<dbReference type="EC" id="5.2.1.8" evidence="1"/>
<gene>
    <name evidence="3" type="ORF">BSAL_18420</name>
</gene>
<comment type="function">
    <text evidence="1">PPIases accelerate the folding of proteins. It catalyzes the cis-trans isomerization of proline imidic peptide bonds in oligopeptides.</text>
</comment>
<keyword evidence="1" id="KW-0697">Rotamase</keyword>
<dbReference type="OrthoDB" id="271386at2759"/>
<comment type="catalytic activity">
    <reaction evidence="1">
        <text>[protein]-peptidylproline (omega=180) = [protein]-peptidylproline (omega=0)</text>
        <dbReference type="Rhea" id="RHEA:16237"/>
        <dbReference type="Rhea" id="RHEA-COMP:10747"/>
        <dbReference type="Rhea" id="RHEA-COMP:10748"/>
        <dbReference type="ChEBI" id="CHEBI:83833"/>
        <dbReference type="ChEBI" id="CHEBI:83834"/>
        <dbReference type="EC" id="5.2.1.8"/>
    </reaction>
</comment>
<dbReference type="InterPro" id="IPR029000">
    <property type="entry name" value="Cyclophilin-like_dom_sf"/>
</dbReference>
<dbReference type="EMBL" id="CYKH01001690">
    <property type="protein sequence ID" value="CUI14886.1"/>
    <property type="molecule type" value="Genomic_DNA"/>
</dbReference>
<proteinExistence type="inferred from homology"/>
<comment type="similarity">
    <text evidence="1">Belongs to the cyclophilin-type PPIase family.</text>
</comment>
<dbReference type="GO" id="GO:0016018">
    <property type="term" value="F:cyclosporin A binding"/>
    <property type="evidence" value="ECO:0007669"/>
    <property type="project" value="TreeGrafter"/>
</dbReference>